<gene>
    <name evidence="1" type="primary">ORF53593</name>
</gene>
<evidence type="ECO:0000313" key="1">
    <source>
        <dbReference type="EMBL" id="CEK65003.1"/>
    </source>
</evidence>
<dbReference type="EMBL" id="HACG01018138">
    <property type="protein sequence ID" value="CEK65003.1"/>
    <property type="molecule type" value="Transcribed_RNA"/>
</dbReference>
<reference evidence="1" key="1">
    <citation type="submission" date="2014-12" db="EMBL/GenBank/DDBJ databases">
        <title>Insight into the proteome of Arion vulgaris.</title>
        <authorList>
            <person name="Aradska J."/>
            <person name="Bulat T."/>
            <person name="Smidak R."/>
            <person name="Sarate P."/>
            <person name="Gangsoo J."/>
            <person name="Sialana F."/>
            <person name="Bilban M."/>
            <person name="Lubec G."/>
        </authorList>
    </citation>
    <scope>NUCLEOTIDE SEQUENCE</scope>
    <source>
        <tissue evidence="1">Skin</tissue>
    </source>
</reference>
<feature type="non-terminal residue" evidence="1">
    <location>
        <position position="164"/>
    </location>
</feature>
<organism evidence="1">
    <name type="scientific">Arion vulgaris</name>
    <dbReference type="NCBI Taxonomy" id="1028688"/>
    <lineage>
        <taxon>Eukaryota</taxon>
        <taxon>Metazoa</taxon>
        <taxon>Spiralia</taxon>
        <taxon>Lophotrochozoa</taxon>
        <taxon>Mollusca</taxon>
        <taxon>Gastropoda</taxon>
        <taxon>Heterobranchia</taxon>
        <taxon>Euthyneura</taxon>
        <taxon>Panpulmonata</taxon>
        <taxon>Eupulmonata</taxon>
        <taxon>Stylommatophora</taxon>
        <taxon>Helicina</taxon>
        <taxon>Arionoidea</taxon>
        <taxon>Arionidae</taxon>
        <taxon>Arion</taxon>
    </lineage>
</organism>
<protein>
    <submittedName>
        <fullName evidence="1">Uncharacterized protein</fullName>
    </submittedName>
</protein>
<proteinExistence type="predicted"/>
<accession>A0A0B6Z924</accession>
<name>A0A0B6Z924_9EUPU</name>
<dbReference type="AlphaFoldDB" id="A0A0B6Z924"/>
<sequence>MKCCIVHGHSVIYSTGKSVEACDLKLMQEQKDGTYSVTPILRTLMGKCKILKLLPFSLVNGTDEATTISAFTCSLDWVSISTQPTQSGQDSVAEGTHSFKDMLQSIDQFSVTFKSLKKDSLCIDSYLLQLNIFANLAQKASSDTSLAAADLTKPLITCICSVVS</sequence>